<dbReference type="EMBL" id="GBRH01226282">
    <property type="protein sequence ID" value="JAD71613.1"/>
    <property type="molecule type" value="Transcribed_RNA"/>
</dbReference>
<protein>
    <submittedName>
        <fullName evidence="1">Uncharacterized protein</fullName>
    </submittedName>
</protein>
<proteinExistence type="predicted"/>
<evidence type="ECO:0000313" key="1">
    <source>
        <dbReference type="EMBL" id="JAD71613.1"/>
    </source>
</evidence>
<organism evidence="1">
    <name type="scientific">Arundo donax</name>
    <name type="common">Giant reed</name>
    <name type="synonym">Donax arundinaceus</name>
    <dbReference type="NCBI Taxonomy" id="35708"/>
    <lineage>
        <taxon>Eukaryota</taxon>
        <taxon>Viridiplantae</taxon>
        <taxon>Streptophyta</taxon>
        <taxon>Embryophyta</taxon>
        <taxon>Tracheophyta</taxon>
        <taxon>Spermatophyta</taxon>
        <taxon>Magnoliopsida</taxon>
        <taxon>Liliopsida</taxon>
        <taxon>Poales</taxon>
        <taxon>Poaceae</taxon>
        <taxon>PACMAD clade</taxon>
        <taxon>Arundinoideae</taxon>
        <taxon>Arundineae</taxon>
        <taxon>Arundo</taxon>
    </lineage>
</organism>
<accession>A0A0A9CB16</accession>
<reference evidence="1" key="2">
    <citation type="journal article" date="2015" name="Data Brief">
        <title>Shoot transcriptome of the giant reed, Arundo donax.</title>
        <authorList>
            <person name="Barrero R.A."/>
            <person name="Guerrero F.D."/>
            <person name="Moolhuijzen P."/>
            <person name="Goolsby J.A."/>
            <person name="Tidwell J."/>
            <person name="Bellgard S.E."/>
            <person name="Bellgard M.I."/>
        </authorList>
    </citation>
    <scope>NUCLEOTIDE SEQUENCE</scope>
    <source>
        <tissue evidence="1">Shoot tissue taken approximately 20 cm above the soil surface</tissue>
    </source>
</reference>
<sequence length="21" mass="2115">MLTVVCGQVVPGIVSLALFAP</sequence>
<reference evidence="1" key="1">
    <citation type="submission" date="2014-09" db="EMBL/GenBank/DDBJ databases">
        <authorList>
            <person name="Magalhaes I.L.F."/>
            <person name="Oliveira U."/>
            <person name="Santos F.R."/>
            <person name="Vidigal T.H.D.A."/>
            <person name="Brescovit A.D."/>
            <person name="Santos A.J."/>
        </authorList>
    </citation>
    <scope>NUCLEOTIDE SEQUENCE</scope>
    <source>
        <tissue evidence="1">Shoot tissue taken approximately 20 cm above the soil surface</tissue>
    </source>
</reference>
<dbReference type="AlphaFoldDB" id="A0A0A9CB16"/>
<name>A0A0A9CB16_ARUDO</name>